<keyword evidence="2" id="KW-0812">Transmembrane</keyword>
<dbReference type="InterPro" id="IPR001841">
    <property type="entry name" value="Znf_RING"/>
</dbReference>
<reference evidence="4 5" key="1">
    <citation type="submission" date="2020-04" db="EMBL/GenBank/DDBJ databases">
        <title>Perkinsus chesapeaki whole genome sequence.</title>
        <authorList>
            <person name="Bogema D.R."/>
        </authorList>
    </citation>
    <scope>NUCLEOTIDE SEQUENCE [LARGE SCALE GENOMIC DNA]</scope>
    <source>
        <strain evidence="4">ATCC PRA-425</strain>
    </source>
</reference>
<keyword evidence="1" id="KW-0479">Metal-binding</keyword>
<dbReference type="EMBL" id="JAAPAO010000011">
    <property type="protein sequence ID" value="KAF4677584.1"/>
    <property type="molecule type" value="Genomic_DNA"/>
</dbReference>
<dbReference type="SUPFAM" id="SSF57850">
    <property type="entry name" value="RING/U-box"/>
    <property type="match status" value="1"/>
</dbReference>
<dbReference type="SMART" id="SM00184">
    <property type="entry name" value="RING"/>
    <property type="match status" value="1"/>
</dbReference>
<evidence type="ECO:0000256" key="1">
    <source>
        <dbReference type="PROSITE-ProRule" id="PRU00175"/>
    </source>
</evidence>
<keyword evidence="1" id="KW-0862">Zinc</keyword>
<evidence type="ECO:0000313" key="4">
    <source>
        <dbReference type="EMBL" id="KAF4677584.1"/>
    </source>
</evidence>
<dbReference type="Proteomes" id="UP000591131">
    <property type="component" value="Unassembled WGS sequence"/>
</dbReference>
<feature type="transmembrane region" description="Helical" evidence="2">
    <location>
        <begin position="6"/>
        <end position="26"/>
    </location>
</feature>
<evidence type="ECO:0000256" key="2">
    <source>
        <dbReference type="SAM" id="Phobius"/>
    </source>
</evidence>
<comment type="caution">
    <text evidence="4">The sequence shown here is derived from an EMBL/GenBank/DDBJ whole genome shotgun (WGS) entry which is preliminary data.</text>
</comment>
<dbReference type="PROSITE" id="PS50089">
    <property type="entry name" value="ZF_RING_2"/>
    <property type="match status" value="1"/>
</dbReference>
<accession>A0A7J6N1R9</accession>
<dbReference type="OrthoDB" id="21204at2759"/>
<evidence type="ECO:0000259" key="3">
    <source>
        <dbReference type="PROSITE" id="PS50089"/>
    </source>
</evidence>
<keyword evidence="5" id="KW-1185">Reference proteome</keyword>
<dbReference type="PANTHER" id="PTHR45676">
    <property type="entry name" value="RING-H2 FINGER PROTEIN ATL51-RELATED"/>
    <property type="match status" value="1"/>
</dbReference>
<dbReference type="GO" id="GO:0008270">
    <property type="term" value="F:zinc ion binding"/>
    <property type="evidence" value="ECO:0007669"/>
    <property type="project" value="UniProtKB-KW"/>
</dbReference>
<gene>
    <name evidence="4" type="ORF">FOL47_000539</name>
</gene>
<keyword evidence="2" id="KW-1133">Transmembrane helix</keyword>
<sequence>MSFNSWPFISIIIAVIFATVLVVLWYKYVERRNGRLVFRAPYHSPAPPRCDTREQQEARLQELMDKTKVINTTQAASKGPSMVPLKSQGSIMSLVSLCTGSSTESYNGDDYDGGVFSSNEGLLRGSQFECPICLADCRDDPGIRVLPCGHCFHEDCIRAWFIQQLVKPTCPLCRSPLLPPLSEDTKILLKA</sequence>
<keyword evidence="1" id="KW-0863">Zinc-finger</keyword>
<dbReference type="InterPro" id="IPR013083">
    <property type="entry name" value="Znf_RING/FYVE/PHD"/>
</dbReference>
<feature type="domain" description="RING-type" evidence="3">
    <location>
        <begin position="130"/>
        <end position="174"/>
    </location>
</feature>
<organism evidence="4 5">
    <name type="scientific">Perkinsus chesapeaki</name>
    <name type="common">Clam parasite</name>
    <name type="synonym">Perkinsus andrewsi</name>
    <dbReference type="NCBI Taxonomy" id="330153"/>
    <lineage>
        <taxon>Eukaryota</taxon>
        <taxon>Sar</taxon>
        <taxon>Alveolata</taxon>
        <taxon>Perkinsozoa</taxon>
        <taxon>Perkinsea</taxon>
        <taxon>Perkinsida</taxon>
        <taxon>Perkinsidae</taxon>
        <taxon>Perkinsus</taxon>
    </lineage>
</organism>
<keyword evidence="2" id="KW-0472">Membrane</keyword>
<name>A0A7J6N1R9_PERCH</name>
<proteinExistence type="predicted"/>
<dbReference type="AlphaFoldDB" id="A0A7J6N1R9"/>
<dbReference type="Gene3D" id="3.30.40.10">
    <property type="entry name" value="Zinc/RING finger domain, C3HC4 (zinc finger)"/>
    <property type="match status" value="1"/>
</dbReference>
<evidence type="ECO:0000313" key="5">
    <source>
        <dbReference type="Proteomes" id="UP000591131"/>
    </source>
</evidence>
<protein>
    <recommendedName>
        <fullName evidence="3">RING-type domain-containing protein</fullName>
    </recommendedName>
</protein>
<dbReference type="Pfam" id="PF13639">
    <property type="entry name" value="zf-RING_2"/>
    <property type="match status" value="1"/>
</dbReference>